<proteinExistence type="predicted"/>
<sequence length="95" mass="10625">MLLLLGQEAWEPFAARVTSTGKRLHREWVQAAFADVVGSLSDTSHTETIDLLVAATDVSVWKIWRRDQGRSRDETIERMLRLAASVADKTGRDAS</sequence>
<name>A0A917UN98_9MICO</name>
<comment type="caution">
    <text evidence="1">The sequence shown here is derived from an EMBL/GenBank/DDBJ whole genome shotgun (WGS) entry which is preliminary data.</text>
</comment>
<organism evidence="1 2">
    <name type="scientific">Agromyces bauzanensis</name>
    <dbReference type="NCBI Taxonomy" id="1308924"/>
    <lineage>
        <taxon>Bacteria</taxon>
        <taxon>Bacillati</taxon>
        <taxon>Actinomycetota</taxon>
        <taxon>Actinomycetes</taxon>
        <taxon>Micrococcales</taxon>
        <taxon>Microbacteriaceae</taxon>
        <taxon>Agromyces</taxon>
    </lineage>
</organism>
<dbReference type="AlphaFoldDB" id="A0A917UN98"/>
<protein>
    <submittedName>
        <fullName evidence="1">Uncharacterized protein</fullName>
    </submittedName>
</protein>
<reference evidence="1" key="2">
    <citation type="submission" date="2020-09" db="EMBL/GenBank/DDBJ databases">
        <authorList>
            <person name="Sun Q."/>
            <person name="Zhou Y."/>
        </authorList>
    </citation>
    <scope>NUCLEOTIDE SEQUENCE</scope>
    <source>
        <strain evidence="1">CGMCC 1.8984</strain>
    </source>
</reference>
<evidence type="ECO:0000313" key="1">
    <source>
        <dbReference type="EMBL" id="GGJ69949.1"/>
    </source>
</evidence>
<dbReference type="EMBL" id="BMMD01000002">
    <property type="protein sequence ID" value="GGJ69949.1"/>
    <property type="molecule type" value="Genomic_DNA"/>
</dbReference>
<dbReference type="Proteomes" id="UP000636956">
    <property type="component" value="Unassembled WGS sequence"/>
</dbReference>
<evidence type="ECO:0000313" key="2">
    <source>
        <dbReference type="Proteomes" id="UP000636956"/>
    </source>
</evidence>
<gene>
    <name evidence="1" type="ORF">GCM10011372_04700</name>
</gene>
<keyword evidence="2" id="KW-1185">Reference proteome</keyword>
<reference evidence="1" key="1">
    <citation type="journal article" date="2014" name="Int. J. Syst. Evol. Microbiol.">
        <title>Complete genome sequence of Corynebacterium casei LMG S-19264T (=DSM 44701T), isolated from a smear-ripened cheese.</title>
        <authorList>
            <consortium name="US DOE Joint Genome Institute (JGI-PGF)"/>
            <person name="Walter F."/>
            <person name="Albersmeier A."/>
            <person name="Kalinowski J."/>
            <person name="Ruckert C."/>
        </authorList>
    </citation>
    <scope>NUCLEOTIDE SEQUENCE</scope>
    <source>
        <strain evidence="1">CGMCC 1.8984</strain>
    </source>
</reference>
<accession>A0A917UN98</accession>